<organism evidence="2 3">
    <name type="scientific">Anopheles maculatus</name>
    <dbReference type="NCBI Taxonomy" id="74869"/>
    <lineage>
        <taxon>Eukaryota</taxon>
        <taxon>Metazoa</taxon>
        <taxon>Ecdysozoa</taxon>
        <taxon>Arthropoda</taxon>
        <taxon>Hexapoda</taxon>
        <taxon>Insecta</taxon>
        <taxon>Pterygota</taxon>
        <taxon>Neoptera</taxon>
        <taxon>Endopterygota</taxon>
        <taxon>Diptera</taxon>
        <taxon>Nematocera</taxon>
        <taxon>Culicoidea</taxon>
        <taxon>Culicidae</taxon>
        <taxon>Anophelinae</taxon>
        <taxon>Anopheles</taxon>
        <taxon>Anopheles maculatus group</taxon>
    </lineage>
</organism>
<feature type="compositionally biased region" description="Basic and acidic residues" evidence="1">
    <location>
        <begin position="42"/>
        <end position="54"/>
    </location>
</feature>
<dbReference type="EnsemblMetazoa" id="AMAM019671-RA">
    <property type="protein sequence ID" value="AMAM019671-PA"/>
    <property type="gene ID" value="AMAM019671"/>
</dbReference>
<sequence length="239" mass="25606">MVQGVRLPVAAPLPPDFGYGAIAELGLEPGPQPTMGYAPKASSERKSSYYREQIEQSLLESMDKEPERVPAGGVKIIPPSPRKKSKQATGQSDTAGGAPAPLEQPAEPQQGQGAKTKSPFTATESEYESDLDGTGARRQNGYLADTEEVVQKTAAVSFEQQQTIESFSSSSKETVEESKSSFLVNNDLPEDLQPVKVLPTEEPLPTLKHVPVPAAVQPVPEQAPAPEPQQVVEPQQPLQ</sequence>
<accession>A0A182T4V8</accession>
<feature type="compositionally biased region" description="Low complexity" evidence="1">
    <location>
        <begin position="95"/>
        <end position="114"/>
    </location>
</feature>
<keyword evidence="3" id="KW-1185">Reference proteome</keyword>
<dbReference type="AlphaFoldDB" id="A0A182T4V8"/>
<evidence type="ECO:0000256" key="1">
    <source>
        <dbReference type="SAM" id="MobiDB-lite"/>
    </source>
</evidence>
<dbReference type="VEuPathDB" id="VectorBase:AMAM019671"/>
<feature type="region of interest" description="Disordered" evidence="1">
    <location>
        <begin position="162"/>
        <end position="189"/>
    </location>
</feature>
<dbReference type="Proteomes" id="UP000075901">
    <property type="component" value="Unassembled WGS sequence"/>
</dbReference>
<reference evidence="3" key="1">
    <citation type="submission" date="2013-09" db="EMBL/GenBank/DDBJ databases">
        <title>The Genome Sequence of Anopheles maculatus species B.</title>
        <authorList>
            <consortium name="The Broad Institute Genomics Platform"/>
            <person name="Neafsey D.E."/>
            <person name="Besansky N."/>
            <person name="Howell P."/>
            <person name="Walton C."/>
            <person name="Young S.K."/>
            <person name="Zeng Q."/>
            <person name="Gargeya S."/>
            <person name="Fitzgerald M."/>
            <person name="Haas B."/>
            <person name="Abouelleil A."/>
            <person name="Allen A.W."/>
            <person name="Alvarado L."/>
            <person name="Arachchi H.M."/>
            <person name="Berlin A.M."/>
            <person name="Chapman S.B."/>
            <person name="Gainer-Dewar J."/>
            <person name="Goldberg J."/>
            <person name="Griggs A."/>
            <person name="Gujja S."/>
            <person name="Hansen M."/>
            <person name="Howarth C."/>
            <person name="Imamovic A."/>
            <person name="Ireland A."/>
            <person name="Larimer J."/>
            <person name="McCowan C."/>
            <person name="Murphy C."/>
            <person name="Pearson M."/>
            <person name="Poon T.W."/>
            <person name="Priest M."/>
            <person name="Roberts A."/>
            <person name="Saif S."/>
            <person name="Shea T."/>
            <person name="Sisk P."/>
            <person name="Sykes S."/>
            <person name="Wortman J."/>
            <person name="Nusbaum C."/>
            <person name="Birren B."/>
        </authorList>
    </citation>
    <scope>NUCLEOTIDE SEQUENCE [LARGE SCALE GENOMIC DNA]</scope>
    <source>
        <strain evidence="3">maculatus3</strain>
    </source>
</reference>
<evidence type="ECO:0000313" key="2">
    <source>
        <dbReference type="EnsemblMetazoa" id="AMAM019671-PA"/>
    </source>
</evidence>
<reference evidence="2" key="2">
    <citation type="submission" date="2020-05" db="UniProtKB">
        <authorList>
            <consortium name="EnsemblMetazoa"/>
        </authorList>
    </citation>
    <scope>IDENTIFICATION</scope>
    <source>
        <strain evidence="2">maculatus3</strain>
    </source>
</reference>
<protein>
    <submittedName>
        <fullName evidence="2">Uncharacterized protein</fullName>
    </submittedName>
</protein>
<feature type="region of interest" description="Disordered" evidence="1">
    <location>
        <begin position="28"/>
        <end position="144"/>
    </location>
</feature>
<feature type="region of interest" description="Disordered" evidence="1">
    <location>
        <begin position="213"/>
        <end position="239"/>
    </location>
</feature>
<proteinExistence type="predicted"/>
<feature type="compositionally biased region" description="Low complexity" evidence="1">
    <location>
        <begin position="162"/>
        <end position="172"/>
    </location>
</feature>
<name>A0A182T4V8_9DIPT</name>
<evidence type="ECO:0000313" key="3">
    <source>
        <dbReference type="Proteomes" id="UP000075901"/>
    </source>
</evidence>
<feature type="compositionally biased region" description="Low complexity" evidence="1">
    <location>
        <begin position="228"/>
        <end position="239"/>
    </location>
</feature>